<evidence type="ECO:0000313" key="4">
    <source>
        <dbReference type="EMBL" id="UZF17758.1"/>
    </source>
</evidence>
<name>A0A0S4X3M4_RALSL</name>
<dbReference type="Pfam" id="PF14461">
    <property type="entry name" value="Prok-E2_B"/>
    <property type="match status" value="1"/>
</dbReference>
<feature type="domain" description="THIF-type NAD/FAD binding fold" evidence="1">
    <location>
        <begin position="321"/>
        <end position="534"/>
    </location>
</feature>
<dbReference type="Gene3D" id="3.40.50.720">
    <property type="entry name" value="NAD(P)-binding Rossmann-like Domain"/>
    <property type="match status" value="1"/>
</dbReference>
<reference evidence="3" key="1">
    <citation type="submission" date="2015-10" db="EMBL/GenBank/DDBJ databases">
        <authorList>
            <person name="Gilbert D.G."/>
        </authorList>
    </citation>
    <scope>NUCLEOTIDE SEQUENCE</scope>
    <source>
        <strain evidence="3">Phyl III-seqv23</strain>
    </source>
</reference>
<evidence type="ECO:0000259" key="1">
    <source>
        <dbReference type="Pfam" id="PF00899"/>
    </source>
</evidence>
<accession>A0A0S4X3M4</accession>
<sequence>MTQGGYGRALRVLTQYGLKPVKARAGVRAFEGGLKTNTGEVPVRFEIEDWDFLRYPRITLLERPAGTPKLLEHVDALGGLCYLARGSVVLDRFQPDVAVHQCLLVAIHVLNRIAQGRTRDRDIADEFVAYWTVGQTPAAYPVLVDELEPDAVSAMHFLLDQPGQERRALIAQDIFAAQLIATGIDAKRLAKGASTCFLFQSEKSPGAPADSLPATIKQFFAWIKLWDGDLTKAIQRRLGSDKTYLSREGCVIAITTPSGRFGVAFSLDRMHRMGYAKTPKRYCNYLCNDGGDAAILRLQMDDIGATYIHSRNLEFPSLAGKRLTLIGCGAIGGYLAQALVRLGAGTGKRGLLRLIDVGQLEPDNLGRHTLGFPSLYQNKAVALRDELIRQFPYLQVEAQTDTPRLNDQFFATDLIIEATGEETLSSLVNASHMAHRLGPVLYVWVKGNGECVQALWSDSSKFGCFQCLRHGIGPNYRQDRFPVLANPPRTQFRGCSSFTPYAVSAPMSAAALATDMVGDWLRDHVSPRFRTRYLETANALRVKNQDIAPSDGCPACQTP</sequence>
<dbReference type="Pfam" id="PF00899">
    <property type="entry name" value="ThiF"/>
    <property type="match status" value="1"/>
</dbReference>
<gene>
    <name evidence="4" type="ORF">LH706_19640</name>
    <name evidence="3" type="ORF">RUN215_v1_2370002</name>
</gene>
<evidence type="ECO:0000313" key="3">
    <source>
        <dbReference type="EMBL" id="CUV58492.1"/>
    </source>
</evidence>
<keyword evidence="4" id="KW-0548">Nucleotidyltransferase</keyword>
<keyword evidence="4" id="KW-0614">Plasmid</keyword>
<dbReference type="InterPro" id="IPR035985">
    <property type="entry name" value="Ubiquitin-activating_enz"/>
</dbReference>
<reference evidence="4" key="2">
    <citation type="submission" date="2021-10" db="EMBL/GenBank/DDBJ databases">
        <title>Complete genome sequences of five Ralstonia solancearum strains isolated from sunflower.</title>
        <authorList>
            <person name="She X."/>
            <person name="He Z."/>
        </authorList>
    </citation>
    <scope>NUCLEOTIDE SEQUENCE</scope>
    <source>
        <strain evidence="4">RS638</strain>
        <plasmid evidence="4">p1</plasmid>
    </source>
</reference>
<dbReference type="AlphaFoldDB" id="A0A0S4X3M4"/>
<feature type="domain" description="Prokaryotic E2 family B" evidence="2">
    <location>
        <begin position="32"/>
        <end position="133"/>
    </location>
</feature>
<dbReference type="EMBL" id="LN899820">
    <property type="protein sequence ID" value="CUV58492.1"/>
    <property type="molecule type" value="Genomic_DNA"/>
</dbReference>
<dbReference type="GO" id="GO:0016779">
    <property type="term" value="F:nucleotidyltransferase activity"/>
    <property type="evidence" value="ECO:0007669"/>
    <property type="project" value="UniProtKB-KW"/>
</dbReference>
<dbReference type="SUPFAM" id="SSF69572">
    <property type="entry name" value="Activating enzymes of the ubiquitin-like proteins"/>
    <property type="match status" value="1"/>
</dbReference>
<dbReference type="InterPro" id="IPR000594">
    <property type="entry name" value="ThiF_NAD_FAD-bd"/>
</dbReference>
<geneLocation type="plasmid" evidence="4">
    <name>p1</name>
</geneLocation>
<protein>
    <submittedName>
        <fullName evidence="4">ThiF family adenylyltransferase</fullName>
    </submittedName>
</protein>
<evidence type="ECO:0000259" key="2">
    <source>
        <dbReference type="Pfam" id="PF14461"/>
    </source>
</evidence>
<dbReference type="InterPro" id="IPR032701">
    <property type="entry name" value="Prok-E2_B_dom"/>
</dbReference>
<dbReference type="GO" id="GO:0008641">
    <property type="term" value="F:ubiquitin-like modifier activating enzyme activity"/>
    <property type="evidence" value="ECO:0007669"/>
    <property type="project" value="InterPro"/>
</dbReference>
<organism evidence="3">
    <name type="scientific">Ralstonia solanacearum</name>
    <name type="common">Pseudomonas solanacearum</name>
    <dbReference type="NCBI Taxonomy" id="305"/>
    <lineage>
        <taxon>Bacteria</taxon>
        <taxon>Pseudomonadati</taxon>
        <taxon>Pseudomonadota</taxon>
        <taxon>Betaproteobacteria</taxon>
        <taxon>Burkholderiales</taxon>
        <taxon>Burkholderiaceae</taxon>
        <taxon>Ralstonia</taxon>
        <taxon>Ralstonia solanacearum species complex</taxon>
    </lineage>
</organism>
<proteinExistence type="predicted"/>
<keyword evidence="4" id="KW-0808">Transferase</keyword>
<dbReference type="EMBL" id="CP085044">
    <property type="protein sequence ID" value="UZF17758.1"/>
    <property type="molecule type" value="Genomic_DNA"/>
</dbReference>